<feature type="region of interest" description="Disordered" evidence="2">
    <location>
        <begin position="339"/>
        <end position="394"/>
    </location>
</feature>
<protein>
    <recommendedName>
        <fullName evidence="3">Septin-type G domain-containing protein</fullName>
    </recommendedName>
</protein>
<feature type="region of interest" description="Disordered" evidence="2">
    <location>
        <begin position="169"/>
        <end position="188"/>
    </location>
</feature>
<dbReference type="PANTHER" id="PTHR18884">
    <property type="entry name" value="SEPTIN"/>
    <property type="match status" value="1"/>
</dbReference>
<feature type="domain" description="Septin-type G" evidence="3">
    <location>
        <begin position="138"/>
        <end position="493"/>
    </location>
</feature>
<accession>A0A9P8EW65</accession>
<evidence type="ECO:0000313" key="5">
    <source>
        <dbReference type="Proteomes" id="UP000779574"/>
    </source>
</evidence>
<dbReference type="Proteomes" id="UP000779574">
    <property type="component" value="Unassembled WGS sequence"/>
</dbReference>
<reference evidence="4" key="1">
    <citation type="journal article" date="2021" name="J Fungi (Basel)">
        <title>Virulence traits and population genomics of the black yeast Aureobasidium melanogenum.</title>
        <authorList>
            <person name="Cernosa A."/>
            <person name="Sun X."/>
            <person name="Gostincar C."/>
            <person name="Fang C."/>
            <person name="Gunde-Cimerman N."/>
            <person name="Song Z."/>
        </authorList>
    </citation>
    <scope>NUCLEOTIDE SEQUENCE</scope>
    <source>
        <strain evidence="4">EXF-9911</strain>
    </source>
</reference>
<gene>
    <name evidence="4" type="ORF">KCU76_g1041</name>
</gene>
<feature type="compositionally biased region" description="Acidic residues" evidence="2">
    <location>
        <begin position="340"/>
        <end position="356"/>
    </location>
</feature>
<keyword evidence="1" id="KW-0342">GTP-binding</keyword>
<evidence type="ECO:0000313" key="4">
    <source>
        <dbReference type="EMBL" id="KAG9700085.1"/>
    </source>
</evidence>
<evidence type="ECO:0000256" key="1">
    <source>
        <dbReference type="RuleBase" id="RU004560"/>
    </source>
</evidence>
<keyword evidence="1" id="KW-0547">Nucleotide-binding</keyword>
<dbReference type="Gene3D" id="3.40.50.300">
    <property type="entry name" value="P-loop containing nucleotide triphosphate hydrolases"/>
    <property type="match status" value="1"/>
</dbReference>
<feature type="non-terminal residue" evidence="4">
    <location>
        <position position="1"/>
    </location>
</feature>
<feature type="compositionally biased region" description="Basic and acidic residues" evidence="2">
    <location>
        <begin position="7"/>
        <end position="17"/>
    </location>
</feature>
<reference evidence="4" key="2">
    <citation type="submission" date="2021-08" db="EMBL/GenBank/DDBJ databases">
        <authorList>
            <person name="Gostincar C."/>
            <person name="Sun X."/>
            <person name="Song Z."/>
            <person name="Gunde-Cimerman N."/>
        </authorList>
    </citation>
    <scope>NUCLEOTIDE SEQUENCE</scope>
    <source>
        <strain evidence="4">EXF-9911</strain>
    </source>
</reference>
<feature type="region of interest" description="Disordered" evidence="2">
    <location>
        <begin position="1"/>
        <end position="90"/>
    </location>
</feature>
<feature type="compositionally biased region" description="Low complexity" evidence="2">
    <location>
        <begin position="73"/>
        <end position="87"/>
    </location>
</feature>
<dbReference type="SUPFAM" id="SSF52540">
    <property type="entry name" value="P-loop containing nucleoside triphosphate hydrolases"/>
    <property type="match status" value="1"/>
</dbReference>
<dbReference type="InterPro" id="IPR027417">
    <property type="entry name" value="P-loop_NTPase"/>
</dbReference>
<evidence type="ECO:0000259" key="3">
    <source>
        <dbReference type="PROSITE" id="PS51719"/>
    </source>
</evidence>
<dbReference type="EMBL" id="JAHFXF010000022">
    <property type="protein sequence ID" value="KAG9700085.1"/>
    <property type="molecule type" value="Genomic_DNA"/>
</dbReference>
<sequence>MLRNKKLRDQEERRRQEQQMPMVSHSPPTLPTLPNMEPIEGARPDSIAIVSGRAHDYPRPPAPANFSRPKQASTSYSSMPSLSSTGSLNAPNPYGVPLPAMPDSLPRTESIVSRGRETYAPSILANMHSPRRMRRRKEPEAFNILIAGAKGSGKTSFVEFLKTELALPSHKQTRGHTPPPHTQIDSPFEPTYIETDVEGERIGLTLWDSQGLEKSIIDLQLRDLAAFIESMFEDTFTQESRVVRTPGVKDTHIHCVLLLLDPARLDSTMHSAEHSSAKRTSGAEDESLDLDVIRALEGKTTVIPIIAKADTLTAAHMAHLKRLVWSNVKHAKLDPLEALNLDDEEDDESPDSEALEGDFSSSESELQPAILSSPRKATEHINAEDSDTVDTSFPPVRKSSRALLGPVSSKRADSCTPAPEELFLPFSILSPDSHTSPGALTRVFPWGEADPCNPAHCDYVRLRECVFGDWRSDLRATSREKWYENWRTSRLKRNTAPRVRVSGGVTPISAVPKEGRTVSPTLTTRSRAVSASKQSSRVYDEMPERPRTMSTSKAERVLGSPRGIAL</sequence>
<dbReference type="GO" id="GO:0005525">
    <property type="term" value="F:GTP binding"/>
    <property type="evidence" value="ECO:0007669"/>
    <property type="project" value="UniProtKB-KW"/>
</dbReference>
<feature type="compositionally biased region" description="Polar residues" evidence="2">
    <location>
        <begin position="524"/>
        <end position="537"/>
    </location>
</feature>
<dbReference type="AlphaFoldDB" id="A0A9P8EW65"/>
<dbReference type="Pfam" id="PF00735">
    <property type="entry name" value="Septin"/>
    <property type="match status" value="3"/>
</dbReference>
<proteinExistence type="inferred from homology"/>
<organism evidence="4 5">
    <name type="scientific">Aureobasidium melanogenum</name>
    <name type="common">Aureobasidium pullulans var. melanogenum</name>
    <dbReference type="NCBI Taxonomy" id="46634"/>
    <lineage>
        <taxon>Eukaryota</taxon>
        <taxon>Fungi</taxon>
        <taxon>Dikarya</taxon>
        <taxon>Ascomycota</taxon>
        <taxon>Pezizomycotina</taxon>
        <taxon>Dothideomycetes</taxon>
        <taxon>Dothideomycetidae</taxon>
        <taxon>Dothideales</taxon>
        <taxon>Saccotheciaceae</taxon>
        <taxon>Aureobasidium</taxon>
    </lineage>
</organism>
<name>A0A9P8EW65_AURME</name>
<dbReference type="PROSITE" id="PS51719">
    <property type="entry name" value="G_SEPTIN"/>
    <property type="match status" value="1"/>
</dbReference>
<dbReference type="InterPro" id="IPR030379">
    <property type="entry name" value="G_SEPTIN_dom"/>
</dbReference>
<comment type="caution">
    <text evidence="4">The sequence shown here is derived from an EMBL/GenBank/DDBJ whole genome shotgun (WGS) entry which is preliminary data.</text>
</comment>
<evidence type="ECO:0000256" key="2">
    <source>
        <dbReference type="SAM" id="MobiDB-lite"/>
    </source>
</evidence>
<comment type="similarity">
    <text evidence="1">Belongs to the TRAFAC class TrmE-Era-EngA-EngB-Septin-like GTPase superfamily. Septin GTPase family.</text>
</comment>
<feature type="region of interest" description="Disordered" evidence="2">
    <location>
        <begin position="524"/>
        <end position="566"/>
    </location>
</feature>
<feature type="compositionally biased region" description="Basic and acidic residues" evidence="2">
    <location>
        <begin position="538"/>
        <end position="547"/>
    </location>
</feature>